<sequence>MAQQRSHVPKFGNWDDDNIPYTAYFDNARKEKASVPINPNDPEQNPEAFMYGRGDLSFGHSQKSITSESGSSLLQAAGYRREKSERKKGWVTEGANNSFSTSVAPQHCRHRSASHPSDNDKHHRSTSIPQFGAWDETDPNSGEGFTVIFNRVKEEKKNSSAAIPPLPPQPSYYPAPQRNQSTSSSPSRLCCCLFSCGSK</sequence>
<accession>A0ABQ9LMG9</accession>
<feature type="region of interest" description="Disordered" evidence="1">
    <location>
        <begin position="33"/>
        <end position="188"/>
    </location>
</feature>
<evidence type="ECO:0000313" key="3">
    <source>
        <dbReference type="EMBL" id="KAJ9169181.1"/>
    </source>
</evidence>
<dbReference type="InterPro" id="IPR040387">
    <property type="entry name" value="RIN4/NOI4"/>
</dbReference>
<feature type="compositionally biased region" description="Basic and acidic residues" evidence="1">
    <location>
        <begin position="79"/>
        <end position="90"/>
    </location>
</feature>
<protein>
    <recommendedName>
        <fullName evidence="2">RIN4 pathogenic type III effector avirulence factor Avr cleavage site domain-containing protein</fullName>
    </recommendedName>
</protein>
<comment type="caution">
    <text evidence="3">The sequence shown here is derived from an EMBL/GenBank/DDBJ whole genome shotgun (WGS) entry which is preliminary data.</text>
</comment>
<name>A0ABQ9LMG9_HEVBR</name>
<evidence type="ECO:0000313" key="4">
    <source>
        <dbReference type="Proteomes" id="UP001174677"/>
    </source>
</evidence>
<feature type="domain" description="RIN4 pathogenic type III effector avirulence factor Avr cleavage site" evidence="2">
    <location>
        <begin position="4"/>
        <end position="32"/>
    </location>
</feature>
<gene>
    <name evidence="3" type="ORF">P3X46_020642</name>
</gene>
<feature type="compositionally biased region" description="Polar residues" evidence="1">
    <location>
        <begin position="59"/>
        <end position="74"/>
    </location>
</feature>
<dbReference type="EMBL" id="JARPOI010000011">
    <property type="protein sequence ID" value="KAJ9169181.1"/>
    <property type="molecule type" value="Genomic_DNA"/>
</dbReference>
<evidence type="ECO:0000259" key="2">
    <source>
        <dbReference type="Pfam" id="PF05627"/>
    </source>
</evidence>
<feature type="compositionally biased region" description="Polar residues" evidence="1">
    <location>
        <begin position="178"/>
        <end position="187"/>
    </location>
</feature>
<dbReference type="InterPro" id="IPR008700">
    <property type="entry name" value="TypeIII_avirulence_cleave"/>
</dbReference>
<evidence type="ECO:0000256" key="1">
    <source>
        <dbReference type="SAM" id="MobiDB-lite"/>
    </source>
</evidence>
<proteinExistence type="predicted"/>
<dbReference type="PANTHER" id="PTHR33159:SF49">
    <property type="entry name" value="RPM1-INTERACTING PROTEIN 4"/>
    <property type="match status" value="1"/>
</dbReference>
<feature type="domain" description="RIN4 pathogenic type III effector avirulence factor Avr cleavage site" evidence="2">
    <location>
        <begin position="123"/>
        <end position="157"/>
    </location>
</feature>
<feature type="compositionally biased region" description="Polar residues" evidence="1">
    <location>
        <begin position="94"/>
        <end position="104"/>
    </location>
</feature>
<reference evidence="3" key="1">
    <citation type="journal article" date="2023" name="Plant Biotechnol. J.">
        <title>Chromosome-level wild Hevea brasiliensis genome provides new tools for genomic-assisted breeding and valuable loci to elevate rubber yield.</title>
        <authorList>
            <person name="Cheng H."/>
            <person name="Song X."/>
            <person name="Hu Y."/>
            <person name="Wu T."/>
            <person name="Yang Q."/>
            <person name="An Z."/>
            <person name="Feng S."/>
            <person name="Deng Z."/>
            <person name="Wu W."/>
            <person name="Zeng X."/>
            <person name="Tu M."/>
            <person name="Wang X."/>
            <person name="Huang H."/>
        </authorList>
    </citation>
    <scope>NUCLEOTIDE SEQUENCE</scope>
    <source>
        <strain evidence="3">MT/VB/25A 57/8</strain>
    </source>
</reference>
<dbReference type="Pfam" id="PF05627">
    <property type="entry name" value="AvrRpt-cleavage"/>
    <property type="match status" value="2"/>
</dbReference>
<feature type="compositionally biased region" description="Pro residues" evidence="1">
    <location>
        <begin position="164"/>
        <end position="173"/>
    </location>
</feature>
<dbReference type="PANTHER" id="PTHR33159">
    <property type="entry name" value="RPM1-INTERACTING PROTEIN 4 (RIN4) FAMILY PROTEIN"/>
    <property type="match status" value="1"/>
</dbReference>
<keyword evidence="4" id="KW-1185">Reference proteome</keyword>
<dbReference type="Proteomes" id="UP001174677">
    <property type="component" value="Chromosome 11"/>
</dbReference>
<organism evidence="3 4">
    <name type="scientific">Hevea brasiliensis</name>
    <name type="common">Para rubber tree</name>
    <name type="synonym">Siphonia brasiliensis</name>
    <dbReference type="NCBI Taxonomy" id="3981"/>
    <lineage>
        <taxon>Eukaryota</taxon>
        <taxon>Viridiplantae</taxon>
        <taxon>Streptophyta</taxon>
        <taxon>Embryophyta</taxon>
        <taxon>Tracheophyta</taxon>
        <taxon>Spermatophyta</taxon>
        <taxon>Magnoliopsida</taxon>
        <taxon>eudicotyledons</taxon>
        <taxon>Gunneridae</taxon>
        <taxon>Pentapetalae</taxon>
        <taxon>rosids</taxon>
        <taxon>fabids</taxon>
        <taxon>Malpighiales</taxon>
        <taxon>Euphorbiaceae</taxon>
        <taxon>Crotonoideae</taxon>
        <taxon>Micrandreae</taxon>
        <taxon>Hevea</taxon>
    </lineage>
</organism>